<feature type="transmembrane region" description="Helical" evidence="6">
    <location>
        <begin position="6"/>
        <end position="28"/>
    </location>
</feature>
<feature type="transmembrane region" description="Helical" evidence="6">
    <location>
        <begin position="70"/>
        <end position="88"/>
    </location>
</feature>
<comment type="subcellular location">
    <subcellularLocation>
        <location evidence="1">Cell membrane</location>
        <topology evidence="1">Multi-pass membrane protein</topology>
    </subcellularLocation>
</comment>
<reference evidence="7 8" key="1">
    <citation type="journal article" date="2015" name="BMC Genomics">
        <title>Genome mining reveals unlocked bioactive potential of marine Gram-negative bacteria.</title>
        <authorList>
            <person name="Machado H."/>
            <person name="Sonnenschein E.C."/>
            <person name="Melchiorsen J."/>
            <person name="Gram L."/>
        </authorList>
    </citation>
    <scope>NUCLEOTIDE SEQUENCE [LARGE SCALE GENOMIC DNA]</scope>
    <source>
        <strain evidence="7 8">S2471</strain>
    </source>
</reference>
<protein>
    <submittedName>
        <fullName evidence="7">Transporter</fullName>
    </submittedName>
</protein>
<evidence type="ECO:0000256" key="6">
    <source>
        <dbReference type="SAM" id="Phobius"/>
    </source>
</evidence>
<dbReference type="InterPro" id="IPR001123">
    <property type="entry name" value="LeuE-type"/>
</dbReference>
<feature type="transmembrane region" description="Helical" evidence="6">
    <location>
        <begin position="148"/>
        <end position="173"/>
    </location>
</feature>
<comment type="caution">
    <text evidence="7">The sequence shown here is derived from an EMBL/GenBank/DDBJ whole genome shotgun (WGS) entry which is preliminary data.</text>
</comment>
<dbReference type="Pfam" id="PF01810">
    <property type="entry name" value="LysE"/>
    <property type="match status" value="1"/>
</dbReference>
<dbReference type="GO" id="GO:0005886">
    <property type="term" value="C:plasma membrane"/>
    <property type="evidence" value="ECO:0007669"/>
    <property type="project" value="UniProtKB-SubCell"/>
</dbReference>
<accession>A0A0F4QPR7</accession>
<dbReference type="Proteomes" id="UP000033452">
    <property type="component" value="Unassembled WGS sequence"/>
</dbReference>
<evidence type="ECO:0000256" key="4">
    <source>
        <dbReference type="ARBA" id="ARBA00022989"/>
    </source>
</evidence>
<dbReference type="GO" id="GO:0015171">
    <property type="term" value="F:amino acid transmembrane transporter activity"/>
    <property type="evidence" value="ECO:0007669"/>
    <property type="project" value="TreeGrafter"/>
</dbReference>
<feature type="transmembrane region" description="Helical" evidence="6">
    <location>
        <begin position="117"/>
        <end position="136"/>
    </location>
</feature>
<proteinExistence type="predicted"/>
<dbReference type="PIRSF" id="PIRSF006324">
    <property type="entry name" value="LeuE"/>
    <property type="match status" value="1"/>
</dbReference>
<sequence>MEFTAWLSLAFICCVGAMSPGPSLAVVLRYSLYHSAQHGIVASLSHGLGVGIYASLSLLGLASLIEQFPLVYQGLVYAGAAYLAYMGYKILSSKSSGIEVAKEHDAKSYFAAAKDGFAIAFLNPKLAIFFLALFSQFIDPEALTLKTAVIMCMTVLVIDALWYFFVSVVTASARERFDLTAKQAVIDKLLGCAFLLLAARVVYQTI</sequence>
<dbReference type="EMBL" id="JXYA01000018">
    <property type="protein sequence ID" value="KJZ09688.1"/>
    <property type="molecule type" value="Genomic_DNA"/>
</dbReference>
<keyword evidence="8" id="KW-1185">Reference proteome</keyword>
<feature type="transmembrane region" description="Helical" evidence="6">
    <location>
        <begin position="40"/>
        <end position="64"/>
    </location>
</feature>
<name>A0A0F4QPR7_9GAMM</name>
<keyword evidence="3 6" id="KW-0812">Transmembrane</keyword>
<evidence type="ECO:0000256" key="3">
    <source>
        <dbReference type="ARBA" id="ARBA00022692"/>
    </source>
</evidence>
<evidence type="ECO:0000313" key="7">
    <source>
        <dbReference type="EMBL" id="KJZ09688.1"/>
    </source>
</evidence>
<evidence type="ECO:0000313" key="8">
    <source>
        <dbReference type="Proteomes" id="UP000033452"/>
    </source>
</evidence>
<dbReference type="PANTHER" id="PTHR30086:SF16">
    <property type="entry name" value="AMINO ACID EFFLUX PERMEASE RHTB FAMILY"/>
    <property type="match status" value="1"/>
</dbReference>
<keyword evidence="5 6" id="KW-0472">Membrane</keyword>
<gene>
    <name evidence="7" type="ORF">TW77_09305</name>
</gene>
<dbReference type="AlphaFoldDB" id="A0A0F4QPR7"/>
<keyword evidence="4 6" id="KW-1133">Transmembrane helix</keyword>
<dbReference type="PANTHER" id="PTHR30086">
    <property type="entry name" value="ARGININE EXPORTER PROTEIN ARGO"/>
    <property type="match status" value="1"/>
</dbReference>
<evidence type="ECO:0000256" key="2">
    <source>
        <dbReference type="ARBA" id="ARBA00022475"/>
    </source>
</evidence>
<keyword evidence="2" id="KW-1003">Cell membrane</keyword>
<evidence type="ECO:0000256" key="5">
    <source>
        <dbReference type="ARBA" id="ARBA00023136"/>
    </source>
</evidence>
<dbReference type="RefSeq" id="WP_046004717.1">
    <property type="nucleotide sequence ID" value="NZ_JXYA01000018.1"/>
</dbReference>
<dbReference type="OrthoDB" id="581870at2"/>
<organism evidence="7 8">
    <name type="scientific">Pseudoalteromonas rubra</name>
    <dbReference type="NCBI Taxonomy" id="43658"/>
    <lineage>
        <taxon>Bacteria</taxon>
        <taxon>Pseudomonadati</taxon>
        <taxon>Pseudomonadota</taxon>
        <taxon>Gammaproteobacteria</taxon>
        <taxon>Alteromonadales</taxon>
        <taxon>Pseudoalteromonadaceae</taxon>
        <taxon>Pseudoalteromonas</taxon>
    </lineage>
</organism>
<dbReference type="PATRIC" id="fig|43658.5.peg.1967"/>
<evidence type="ECO:0000256" key="1">
    <source>
        <dbReference type="ARBA" id="ARBA00004651"/>
    </source>
</evidence>